<evidence type="ECO:0000259" key="3">
    <source>
        <dbReference type="Pfam" id="PF21621"/>
    </source>
</evidence>
<dbReference type="InterPro" id="IPR049071">
    <property type="entry name" value="MPI_cupin_dom"/>
</dbReference>
<evidence type="ECO:0000256" key="1">
    <source>
        <dbReference type="ARBA" id="ARBA00029741"/>
    </source>
</evidence>
<evidence type="ECO:0000256" key="2">
    <source>
        <dbReference type="ARBA" id="ARBA00030762"/>
    </source>
</evidence>
<accession>A0A5B8M5E8</accession>
<reference evidence="4 5" key="1">
    <citation type="submission" date="2019-07" db="EMBL/GenBank/DDBJ databases">
        <title>Full genome sequence of Humibacter sp. WJ7-1.</title>
        <authorList>
            <person name="Im W.-T."/>
        </authorList>
    </citation>
    <scope>NUCLEOTIDE SEQUENCE [LARGE SCALE GENOMIC DNA]</scope>
    <source>
        <strain evidence="4 5">WJ7-1</strain>
    </source>
</reference>
<dbReference type="KEGG" id="huw:FPZ11_14610"/>
<dbReference type="AlphaFoldDB" id="A0A5B8M5E8"/>
<dbReference type="InterPro" id="IPR011051">
    <property type="entry name" value="RmlC_Cupin_sf"/>
</dbReference>
<dbReference type="Proteomes" id="UP000320216">
    <property type="component" value="Chromosome"/>
</dbReference>
<dbReference type="Pfam" id="PF21621">
    <property type="entry name" value="MPI_cupin_dom"/>
    <property type="match status" value="1"/>
</dbReference>
<dbReference type="CDD" id="cd07010">
    <property type="entry name" value="cupin_PMI_type_I_N_bac"/>
    <property type="match status" value="1"/>
</dbReference>
<name>A0A5B8M5E8_9MICO</name>
<dbReference type="InterPro" id="IPR014710">
    <property type="entry name" value="RmlC-like_jellyroll"/>
</dbReference>
<protein>
    <recommendedName>
        <fullName evidence="1">Phosphohexomutase</fullName>
    </recommendedName>
    <alternativeName>
        <fullName evidence="2">Phosphomannose isomerase</fullName>
    </alternativeName>
</protein>
<evidence type="ECO:0000313" key="5">
    <source>
        <dbReference type="Proteomes" id="UP000320216"/>
    </source>
</evidence>
<proteinExistence type="predicted"/>
<keyword evidence="5" id="KW-1185">Reference proteome</keyword>
<gene>
    <name evidence="4" type="ORF">FPZ11_14610</name>
</gene>
<dbReference type="SUPFAM" id="SSF51182">
    <property type="entry name" value="RmlC-like cupins"/>
    <property type="match status" value="1"/>
</dbReference>
<feature type="domain" description="Mannose-6-phosphate isomerase cupin" evidence="3">
    <location>
        <begin position="280"/>
        <end position="330"/>
    </location>
</feature>
<evidence type="ECO:0000313" key="4">
    <source>
        <dbReference type="EMBL" id="QDZ15837.1"/>
    </source>
</evidence>
<organism evidence="4 5">
    <name type="scientific">Humibacter ginsenosidimutans</name>
    <dbReference type="NCBI Taxonomy" id="2599293"/>
    <lineage>
        <taxon>Bacteria</taxon>
        <taxon>Bacillati</taxon>
        <taxon>Actinomycetota</taxon>
        <taxon>Actinomycetes</taxon>
        <taxon>Micrococcales</taxon>
        <taxon>Microbacteriaceae</taxon>
        <taxon>Humibacter</taxon>
    </lineage>
</organism>
<dbReference type="OrthoDB" id="9808275at2"/>
<sequence>MVTVELIVLGVNAPERRPYRGGLGISRFRGIGPLTAHSPEDFVASATEVYSGGGVGLTTLPDGRLLRDTIADDPPAWLGPDQLAAHGPVPALLVKILDTRERLFAHFHPGDGFARDVLDRPFGKTEAWAIIATDGPATAHLGFSRDVSESEVLRWFATQDREAMLSAMNGIQVSPGDTLFVPAGLPHAIGEGITLIELQQPVDLSIILEWQGYPGLDASNALLGLDAETALAGLDRSAWNADRLQQLRTSRIADDATRLFPQQADAFFRADLHTLPCRWDADFAVLVVLDGAGALRWAGGHVELAPGMTVLVPWGAGPTSVEGDVSVLRCRPPAPQAA</sequence>
<dbReference type="EMBL" id="CP042305">
    <property type="protein sequence ID" value="QDZ15837.1"/>
    <property type="molecule type" value="Genomic_DNA"/>
</dbReference>
<dbReference type="Gene3D" id="2.60.120.10">
    <property type="entry name" value="Jelly Rolls"/>
    <property type="match status" value="2"/>
</dbReference>